<dbReference type="InterPro" id="IPR008930">
    <property type="entry name" value="Terpenoid_cyclase/PrenylTrfase"/>
</dbReference>
<reference evidence="3" key="1">
    <citation type="submission" date="2016-11" db="UniProtKB">
        <authorList>
            <consortium name="WormBaseParasite"/>
        </authorList>
    </citation>
    <scope>IDENTIFICATION</scope>
</reference>
<dbReference type="Pfam" id="PF00207">
    <property type="entry name" value="A2M"/>
    <property type="match status" value="1"/>
</dbReference>
<dbReference type="InterPro" id="IPR002172">
    <property type="entry name" value="LDrepeatLR_classA_rpt"/>
</dbReference>
<dbReference type="Gene3D" id="1.50.10.20">
    <property type="match status" value="1"/>
</dbReference>
<dbReference type="WBParaSite" id="maker-uti_cns_0004160-snap-gene-0.4-mRNA-1">
    <property type="protein sequence ID" value="maker-uti_cns_0004160-snap-gene-0.4-mRNA-1"/>
    <property type="gene ID" value="maker-uti_cns_0004160-snap-gene-0.4"/>
</dbReference>
<dbReference type="Gene3D" id="2.60.40.2950">
    <property type="match status" value="1"/>
</dbReference>
<dbReference type="GO" id="GO:0005615">
    <property type="term" value="C:extracellular space"/>
    <property type="evidence" value="ECO:0007669"/>
    <property type="project" value="InterPro"/>
</dbReference>
<sequence length="1633" mass="185147">MKDKVFLILLFIKALWLCSCHFAEAQSGLPSNAFELGPQPTYFVLAPRKVRPSEVLQVSATCLRLLHGNLTIRLSVQQRISPLPNGFKEHAFVEETFQRPATRLMQMRMPPNMPPGDYSLFMEGSLMPKGGLLFYNRTELQYEAKEISIFIQTSKDVYHQNQIVRFRVIPVRPNLLPYSGTLKEITVVDASNTTVRRWLSPITNAGGIVERDFVLAPQIAEGTWNIRVQHQYYVYSKAFQVKEYWQPRFDVNVTVPPRLNEYDFGAYGLIMANHTSGVPVKGNCSIRLELRASRANPNSPPMAVLYRRIGVFEGKSDFLFTMSELRSATGQSQADLANSEVFVEVSVFDWLHLINVTSRAYSYIYSATPMFKFLGGTSRPFRPGMPMRVLMMVYYPDGTRLRARSNANMDLTIYCDNSAIRHTATGLPVPDTGLINYAFRPSLTDSCQYYRVNAVFREAYRSRTKDQYFYRHHSESNSYLQLSMSTANPRIDQYAVFHLETNYYSPEVYYQVAAGGNIVYADKISMPSNVLSKTFSLAISRDMAPIARLIAFFVRQDGEIVSDSLTFFSNLTQTTDVAVEFNRGKDLNVDTIEINGYAQPGSYMSFSAVHYDLFVHGSTQVLRDFHLIDELKSYESHAQQPFEHIWMHSEDNEQRVYVPSPSFGPDTNKTMNYSGLILFTDSNYTKVSFAHDCNETIDPKRAYPCYMRSGGSNQAQGSICYSRAQQCDGNIDCPNAMDEMGCPEPFDPEAPAPRDKSKMFSYLSRHYDDGGWLWKSIFVKPNGRIDFRVELPKIDTFWVVGAFSLDKAYGLAIQQRPALMSGFRRFFITVEAPEVAYWGEQIGVRVAVFNYWDYWTETLVEVQRSNQFEVVSVGWRGAVDSYAPITWRNETVQTLVYLEAGQSRYIYFPVMPVLPGNTSFTICASSYIGGNCVTRTVQVLMNGVTNFYHTPHLFDLTAASKLRANNFWIEVPQDYVEPEQRELRFVPGSQQATMTVVGDIVGPGLNEVHEFGTCESSLNLPAGAAENVLFELGYNVQLLRYQLDTKQLRDEVRNKGLDYCNVAIQRAMSYFNSTEGAFQNFRENDRPSVWLSAYGLFVLMEAAFNEWDKFIYIEYQLANKLIAFLESRQDNGTANPLLAGSFAETSAKWDRKFFPEPPAAVTDETVREALRRVPVTSLVVIAMRHSNIPKESGTAAATVADLACAFLRQQLDKIDDVFSLSMAAYALSFTNDHYRQQAFNLLHKRARFQTHQYWSDAPIPDLLIEATKGSTFMIHPRKEFPNDAYGTMTSALAMTVTRLVGGESSRANWTSVAKWLNSMRNWNRGFSSTLDTLFSLKILRDVASRDLNREIYVMDVEMDPSSLTDFNHTVKIRQHNFSTPTYISIPPVGVWGEIIMNAEGSGTSLLQLDVSVNVEHLHQLRTPKDPTCFATNPDCSAFPNLRTFDLNCRAEYSGRNSSIMFIGACAKWQLVSKAPTSGMAVLDIKVPTGYIVMNDYLRELRNSNSVPGLRRAIYNYRTGEVSFFFDTIGPSTDTCLQFRADRWFPIANQTIHHKCKVYEYYEPSVYNSSKYETMALFSNHICSVCGSFQCPYCPDYNAAVAMVTNPILLLLVALTTVAMLVGDIVKSKFNCVL</sequence>
<dbReference type="InterPro" id="IPR001599">
    <property type="entry name" value="Macroglobln_a2"/>
</dbReference>
<dbReference type="InterPro" id="IPR009048">
    <property type="entry name" value="A-macroglobulin_rcpt-bd"/>
</dbReference>
<dbReference type="Gene3D" id="2.60.40.1930">
    <property type="match status" value="2"/>
</dbReference>
<dbReference type="Gene3D" id="2.60.40.1940">
    <property type="match status" value="1"/>
</dbReference>
<dbReference type="STRING" id="282301.A0A1I8H2K3"/>
<comment type="caution">
    <text evidence="1">Lacks conserved residue(s) required for the propagation of feature annotation.</text>
</comment>
<accession>A0A1I8H2K3</accession>
<keyword evidence="2" id="KW-1185">Reference proteome</keyword>
<dbReference type="SUPFAM" id="SSF49410">
    <property type="entry name" value="Alpha-macroglobulin receptor domain"/>
    <property type="match status" value="1"/>
</dbReference>
<proteinExistence type="predicted"/>
<dbReference type="InterPro" id="IPR002890">
    <property type="entry name" value="MG2"/>
</dbReference>
<dbReference type="CDD" id="cd00112">
    <property type="entry name" value="LDLa"/>
    <property type="match status" value="1"/>
</dbReference>
<protein>
    <submittedName>
        <fullName evidence="3">CD109 antigen</fullName>
    </submittedName>
</protein>
<keyword evidence="1" id="KW-1015">Disulfide bond</keyword>
<dbReference type="SUPFAM" id="SSF48239">
    <property type="entry name" value="Terpenoid cyclases/Protein prenyltransferases"/>
    <property type="match status" value="1"/>
</dbReference>
<dbReference type="InterPro" id="IPR013783">
    <property type="entry name" value="Ig-like_fold"/>
</dbReference>
<dbReference type="SMART" id="SM01360">
    <property type="entry name" value="A2M"/>
    <property type="match status" value="1"/>
</dbReference>
<dbReference type="PANTHER" id="PTHR11412">
    <property type="entry name" value="MACROGLOBULIN / COMPLEMENT"/>
    <property type="match status" value="1"/>
</dbReference>
<dbReference type="PANTHER" id="PTHR11412:SF146">
    <property type="entry name" value="CD109 ANTIGEN"/>
    <property type="match status" value="1"/>
</dbReference>
<dbReference type="PROSITE" id="PS50068">
    <property type="entry name" value="LDLRA_2"/>
    <property type="match status" value="1"/>
</dbReference>
<dbReference type="SMART" id="SM01361">
    <property type="entry name" value="A2M_recep"/>
    <property type="match status" value="1"/>
</dbReference>
<dbReference type="Gene3D" id="2.20.130.20">
    <property type="match status" value="1"/>
</dbReference>
<dbReference type="InterPro" id="IPR050473">
    <property type="entry name" value="A2M/Complement_sys"/>
</dbReference>
<dbReference type="Pfam" id="PF07678">
    <property type="entry name" value="TED_complement"/>
    <property type="match status" value="1"/>
</dbReference>
<name>A0A1I8H2K3_9PLAT</name>
<organism evidence="2 3">
    <name type="scientific">Macrostomum lignano</name>
    <dbReference type="NCBI Taxonomy" id="282301"/>
    <lineage>
        <taxon>Eukaryota</taxon>
        <taxon>Metazoa</taxon>
        <taxon>Spiralia</taxon>
        <taxon>Lophotrochozoa</taxon>
        <taxon>Platyhelminthes</taxon>
        <taxon>Rhabditophora</taxon>
        <taxon>Macrostomorpha</taxon>
        <taxon>Macrostomida</taxon>
        <taxon>Macrostomidae</taxon>
        <taxon>Macrostomum</taxon>
    </lineage>
</organism>
<dbReference type="SUPFAM" id="SSF57424">
    <property type="entry name" value="LDL receptor-like module"/>
    <property type="match status" value="1"/>
</dbReference>
<dbReference type="Gene3D" id="4.10.400.10">
    <property type="entry name" value="Low-density Lipoprotein Receptor"/>
    <property type="match status" value="1"/>
</dbReference>
<dbReference type="InterPro" id="IPR036595">
    <property type="entry name" value="A-macroglobulin_rcpt-bd_sf"/>
</dbReference>
<dbReference type="Proteomes" id="UP000095280">
    <property type="component" value="Unplaced"/>
</dbReference>
<dbReference type="SMART" id="SM01359">
    <property type="entry name" value="A2M_N_2"/>
    <property type="match status" value="1"/>
</dbReference>
<dbReference type="GO" id="GO:0004866">
    <property type="term" value="F:endopeptidase inhibitor activity"/>
    <property type="evidence" value="ECO:0007669"/>
    <property type="project" value="InterPro"/>
</dbReference>
<dbReference type="InterPro" id="IPR036055">
    <property type="entry name" value="LDL_receptor-like_sf"/>
</dbReference>
<dbReference type="Gene3D" id="2.60.40.10">
    <property type="entry name" value="Immunoglobulins"/>
    <property type="match status" value="1"/>
</dbReference>
<dbReference type="Pfam" id="PF07703">
    <property type="entry name" value="A2M_BRD"/>
    <property type="match status" value="1"/>
</dbReference>
<evidence type="ECO:0000313" key="3">
    <source>
        <dbReference type="WBParaSite" id="maker-uti_cns_0004160-snap-gene-0.4-mRNA-1"/>
    </source>
</evidence>
<feature type="disulfide bond" evidence="1">
    <location>
        <begin position="727"/>
        <end position="742"/>
    </location>
</feature>
<evidence type="ECO:0000313" key="2">
    <source>
        <dbReference type="Proteomes" id="UP000095280"/>
    </source>
</evidence>
<dbReference type="OrthoDB" id="6359008at2759"/>
<dbReference type="InterPro" id="IPR011625">
    <property type="entry name" value="A2M_N_BRD"/>
</dbReference>
<dbReference type="Pfam" id="PF01835">
    <property type="entry name" value="MG2"/>
    <property type="match status" value="1"/>
</dbReference>
<dbReference type="Gene3D" id="2.60.40.690">
    <property type="entry name" value="Alpha-macroglobulin, receptor-binding domain"/>
    <property type="match status" value="1"/>
</dbReference>
<dbReference type="CDD" id="cd02891">
    <property type="entry name" value="A2M_like"/>
    <property type="match status" value="1"/>
</dbReference>
<evidence type="ECO:0000256" key="1">
    <source>
        <dbReference type="PROSITE-ProRule" id="PRU00124"/>
    </source>
</evidence>
<dbReference type="InterPro" id="IPR011626">
    <property type="entry name" value="Alpha-macroglobulin_TED"/>
</dbReference>
<dbReference type="Pfam" id="PF07677">
    <property type="entry name" value="A2M_recep"/>
    <property type="match status" value="1"/>
</dbReference>